<accession>A0A6U4LPP4</accession>
<keyword evidence="1" id="KW-0812">Transmembrane</keyword>
<sequence>MPQVLVAQVLKGLAYPANAVLLGGRDWNWSTAAMWASAGATMACLAAQSYFSGPAHGFATGVRTVGQLWWALSLFFGVQVTFSVLRYTSARGPWAALHSDETKRRVRDLKA</sequence>
<feature type="transmembrane region" description="Helical" evidence="1">
    <location>
        <begin position="68"/>
        <end position="87"/>
    </location>
</feature>
<keyword evidence="1" id="KW-0472">Membrane</keyword>
<name>A0A6U4LPP4_9STRA</name>
<gene>
    <name evidence="2" type="ORF">PPAR1163_LOCUS29277</name>
    <name evidence="3" type="ORF">PPAR1163_LOCUS29278</name>
</gene>
<dbReference type="AlphaFoldDB" id="A0A6U4LPP4"/>
<proteinExistence type="predicted"/>
<evidence type="ECO:0000313" key="3">
    <source>
        <dbReference type="EMBL" id="CAD9270839.1"/>
    </source>
</evidence>
<keyword evidence="1" id="KW-1133">Transmembrane helix</keyword>
<dbReference type="EMBL" id="HBGJ01046536">
    <property type="protein sequence ID" value="CAD9270838.1"/>
    <property type="molecule type" value="Transcribed_RNA"/>
</dbReference>
<dbReference type="EMBL" id="HBGJ01046537">
    <property type="protein sequence ID" value="CAD9270839.1"/>
    <property type="molecule type" value="Transcribed_RNA"/>
</dbReference>
<feature type="transmembrane region" description="Helical" evidence="1">
    <location>
        <begin position="29"/>
        <end position="47"/>
    </location>
</feature>
<organism evidence="2">
    <name type="scientific">Phaeomonas parva</name>
    <dbReference type="NCBI Taxonomy" id="124430"/>
    <lineage>
        <taxon>Eukaryota</taxon>
        <taxon>Sar</taxon>
        <taxon>Stramenopiles</taxon>
        <taxon>Ochrophyta</taxon>
        <taxon>Pinguiophyceae</taxon>
        <taxon>Pinguiochrysidales</taxon>
        <taxon>Pinguiochrysidaceae</taxon>
        <taxon>Phaeomonas</taxon>
    </lineage>
</organism>
<reference evidence="2" key="1">
    <citation type="submission" date="2021-01" db="EMBL/GenBank/DDBJ databases">
        <authorList>
            <person name="Corre E."/>
            <person name="Pelletier E."/>
            <person name="Niang G."/>
            <person name="Scheremetjew M."/>
            <person name="Finn R."/>
            <person name="Kale V."/>
            <person name="Holt S."/>
            <person name="Cochrane G."/>
            <person name="Meng A."/>
            <person name="Brown T."/>
            <person name="Cohen L."/>
        </authorList>
    </citation>
    <scope>NUCLEOTIDE SEQUENCE</scope>
    <source>
        <strain evidence="2">CCMP2877</strain>
    </source>
</reference>
<evidence type="ECO:0000313" key="2">
    <source>
        <dbReference type="EMBL" id="CAD9270838.1"/>
    </source>
</evidence>
<protein>
    <submittedName>
        <fullName evidence="2">Uncharacterized protein</fullName>
    </submittedName>
</protein>
<evidence type="ECO:0000256" key="1">
    <source>
        <dbReference type="SAM" id="Phobius"/>
    </source>
</evidence>